<organism evidence="3 4">
    <name type="scientific">Colletotrichum lupini</name>
    <dbReference type="NCBI Taxonomy" id="145971"/>
    <lineage>
        <taxon>Eukaryota</taxon>
        <taxon>Fungi</taxon>
        <taxon>Dikarya</taxon>
        <taxon>Ascomycota</taxon>
        <taxon>Pezizomycotina</taxon>
        <taxon>Sordariomycetes</taxon>
        <taxon>Hypocreomycetidae</taxon>
        <taxon>Glomerellales</taxon>
        <taxon>Glomerellaceae</taxon>
        <taxon>Colletotrichum</taxon>
        <taxon>Colletotrichum acutatum species complex</taxon>
    </lineage>
</organism>
<protein>
    <submittedName>
        <fullName evidence="3">Uncharacterized protein</fullName>
    </submittedName>
</protein>
<reference evidence="3" key="1">
    <citation type="journal article" date="2021" name="Mol. Plant Microbe Interact.">
        <title>Complete Genome Sequence of the Plant-Pathogenic Fungus Colletotrichum lupini.</title>
        <authorList>
            <person name="Baroncelli R."/>
            <person name="Pensec F."/>
            <person name="Da Lio D."/>
            <person name="Boufleur T."/>
            <person name="Vicente I."/>
            <person name="Sarrocco S."/>
            <person name="Picot A."/>
            <person name="Baraldi E."/>
            <person name="Sukno S."/>
            <person name="Thon M."/>
            <person name="Le Floch G."/>
        </authorList>
    </citation>
    <scope>NUCLEOTIDE SEQUENCE</scope>
    <source>
        <strain evidence="3">IMI 504893</strain>
    </source>
</reference>
<keyword evidence="2" id="KW-0472">Membrane</keyword>
<name>A0A9Q8WHF7_9PEZI</name>
<keyword evidence="2" id="KW-1133">Transmembrane helix</keyword>
<gene>
    <name evidence="3" type="ORF">CLUP02_08235</name>
</gene>
<keyword evidence="4" id="KW-1185">Reference proteome</keyword>
<keyword evidence="2" id="KW-0812">Transmembrane</keyword>
<feature type="region of interest" description="Disordered" evidence="1">
    <location>
        <begin position="183"/>
        <end position="209"/>
    </location>
</feature>
<dbReference type="KEGG" id="clup:CLUP02_08235"/>
<evidence type="ECO:0000313" key="4">
    <source>
        <dbReference type="Proteomes" id="UP000830671"/>
    </source>
</evidence>
<dbReference type="EMBL" id="CP019476">
    <property type="protein sequence ID" value="UQC82745.1"/>
    <property type="molecule type" value="Genomic_DNA"/>
</dbReference>
<evidence type="ECO:0000313" key="3">
    <source>
        <dbReference type="EMBL" id="UQC82745.1"/>
    </source>
</evidence>
<accession>A0A9Q8WHF7</accession>
<dbReference type="AlphaFoldDB" id="A0A9Q8WHF7"/>
<proteinExistence type="predicted"/>
<feature type="compositionally biased region" description="Polar residues" evidence="1">
    <location>
        <begin position="187"/>
        <end position="198"/>
    </location>
</feature>
<feature type="transmembrane region" description="Helical" evidence="2">
    <location>
        <begin position="59"/>
        <end position="78"/>
    </location>
</feature>
<sequence>MVDMRLLRIQLTSCDQRSYLLPLALRHNPRRRAPPLATIATTTEHKRAVPVSFLRSIRLYGYSIFTFLLPLGIRMSLLRDAPFGPSVRQSAMQCLLYSTLENGNSGCLPGLTDAVTGAFDCSAPSGSAGLFLKLQKPDCARTPVPAPSLWYRGLKVGKSPCYRWSVGGNRYIILDDPRFCHQAPPTARSTSSQSCQTNEHPDKSASSPFLCISRGTRSFTRHPNPRINANIPRTKQKLQQSVTFGLQERERHDLLTVTTAKICSPAVDVDSRTAPFGTTMLGSNNGDSGPYALCIRTNPATLYYGYFDFPISSRDPWNFRKSTTNQALESPQIDKQAVVPTRCINHRLFILSRSGSATELREIHPHGLAAVDPYEGDEILATNFAGRHVRTYTQRYCLGAMRYATISCSRPHAALFAVAGPV</sequence>
<dbReference type="GeneID" id="73342235"/>
<dbReference type="Proteomes" id="UP000830671">
    <property type="component" value="Chromosome 4"/>
</dbReference>
<evidence type="ECO:0000256" key="1">
    <source>
        <dbReference type="SAM" id="MobiDB-lite"/>
    </source>
</evidence>
<evidence type="ECO:0000256" key="2">
    <source>
        <dbReference type="SAM" id="Phobius"/>
    </source>
</evidence>
<dbReference type="RefSeq" id="XP_049144368.1">
    <property type="nucleotide sequence ID" value="XM_049287225.1"/>
</dbReference>